<evidence type="ECO:0000313" key="3">
    <source>
        <dbReference type="Proteomes" id="UP000831113"/>
    </source>
</evidence>
<organism evidence="2 3">
    <name type="scientific">Hymenobacter tibetensis</name>
    <dbReference type="NCBI Taxonomy" id="497967"/>
    <lineage>
        <taxon>Bacteria</taxon>
        <taxon>Pseudomonadati</taxon>
        <taxon>Bacteroidota</taxon>
        <taxon>Cytophagia</taxon>
        <taxon>Cytophagales</taxon>
        <taxon>Hymenobacteraceae</taxon>
        <taxon>Hymenobacter</taxon>
    </lineage>
</organism>
<dbReference type="InterPro" id="IPR003018">
    <property type="entry name" value="GAF"/>
</dbReference>
<dbReference type="Gene3D" id="3.30.450.40">
    <property type="match status" value="1"/>
</dbReference>
<dbReference type="PANTHER" id="PTHR43102">
    <property type="entry name" value="SLR1143 PROTEIN"/>
    <property type="match status" value="1"/>
</dbReference>
<proteinExistence type="predicted"/>
<dbReference type="PANTHER" id="PTHR43102:SF2">
    <property type="entry name" value="GAF DOMAIN-CONTAINING PROTEIN"/>
    <property type="match status" value="1"/>
</dbReference>
<dbReference type="SUPFAM" id="SSF55781">
    <property type="entry name" value="GAF domain-like"/>
    <property type="match status" value="1"/>
</dbReference>
<accession>A0ABY4D3Z0</accession>
<dbReference type="EMBL" id="CP094669">
    <property type="protein sequence ID" value="UOG77098.1"/>
    <property type="molecule type" value="Genomic_DNA"/>
</dbReference>
<sequence length="238" mass="26706">MATSYLLRPADEAHRLLALRPYQLITAEPDPLLDEVVRLTASLFSTPIAIVALVEDTTVHFGLNVGLPAGTQRERREESVCSVAILQEETTVYENLPINPCELAEPGLIDRLDLQFYAGHPLLTADRQPVGVLCVLDHHPRQFDYEDRALLVRLAELVMQLMDLRLTSTYKPEVGASMWNRLYDRVEASVNRLGTLAALAQWEENSETEVAVAYRLSTREEIGRVLDALQDMIKQALA</sequence>
<feature type="domain" description="GAF" evidence="1">
    <location>
        <begin position="29"/>
        <end position="160"/>
    </location>
</feature>
<evidence type="ECO:0000259" key="1">
    <source>
        <dbReference type="Pfam" id="PF01590"/>
    </source>
</evidence>
<name>A0ABY4D3Z0_9BACT</name>
<keyword evidence="3" id="KW-1185">Reference proteome</keyword>
<dbReference type="Pfam" id="PF01590">
    <property type="entry name" value="GAF"/>
    <property type="match status" value="1"/>
</dbReference>
<dbReference type="RefSeq" id="WP_243802581.1">
    <property type="nucleotide sequence ID" value="NZ_CP094669.1"/>
</dbReference>
<dbReference type="InterPro" id="IPR029016">
    <property type="entry name" value="GAF-like_dom_sf"/>
</dbReference>
<gene>
    <name evidence="2" type="ORF">MTX78_10955</name>
</gene>
<dbReference type="Proteomes" id="UP000831113">
    <property type="component" value="Chromosome"/>
</dbReference>
<protein>
    <submittedName>
        <fullName evidence="2">GAF domain-containing protein</fullName>
    </submittedName>
</protein>
<reference evidence="2 3" key="1">
    <citation type="submission" date="2022-03" db="EMBL/GenBank/DDBJ databases">
        <title>Hymenobactersp. isolated from the air.</title>
        <authorList>
            <person name="Won M."/>
            <person name="Kwon S.-W."/>
        </authorList>
    </citation>
    <scope>NUCLEOTIDE SEQUENCE [LARGE SCALE GENOMIC DNA]</scope>
    <source>
        <strain evidence="2 3">KACC 21982</strain>
    </source>
</reference>
<evidence type="ECO:0000313" key="2">
    <source>
        <dbReference type="EMBL" id="UOG77098.1"/>
    </source>
</evidence>